<evidence type="ECO:0000259" key="5">
    <source>
        <dbReference type="Pfam" id="PF04043"/>
    </source>
</evidence>
<dbReference type="InterPro" id="IPR006501">
    <property type="entry name" value="Pectinesterase_inhib_dom"/>
</dbReference>
<comment type="similarity">
    <text evidence="3">Belongs to the PMEI family.</text>
</comment>
<evidence type="ECO:0000313" key="6">
    <source>
        <dbReference type="EMBL" id="CAD6342876.1"/>
    </source>
</evidence>
<evidence type="ECO:0000256" key="2">
    <source>
        <dbReference type="ARBA" id="ARBA00023157"/>
    </source>
</evidence>
<keyword evidence="2" id="KW-1015">Disulfide bond</keyword>
<dbReference type="PANTHER" id="PTHR35357">
    <property type="entry name" value="OS02G0537100 PROTEIN"/>
    <property type="match status" value="1"/>
</dbReference>
<evidence type="ECO:0000256" key="3">
    <source>
        <dbReference type="ARBA" id="ARBA00038471"/>
    </source>
</evidence>
<keyword evidence="1 4" id="KW-0732">Signal</keyword>
<dbReference type="NCBIfam" id="TIGR01614">
    <property type="entry name" value="PME_inhib"/>
    <property type="match status" value="1"/>
</dbReference>
<feature type="domain" description="Pectinesterase inhibitor" evidence="5">
    <location>
        <begin position="24"/>
        <end position="168"/>
    </location>
</feature>
<accession>A0A811SL44</accession>
<dbReference type="GO" id="GO:0004857">
    <property type="term" value="F:enzyme inhibitor activity"/>
    <property type="evidence" value="ECO:0007669"/>
    <property type="project" value="InterPro"/>
</dbReference>
<dbReference type="EMBL" id="CAJGYO010000621">
    <property type="protein sequence ID" value="CAD6342876.1"/>
    <property type="molecule type" value="Genomic_DNA"/>
</dbReference>
<gene>
    <name evidence="6" type="ORF">NCGR_LOCUS66974</name>
</gene>
<keyword evidence="7" id="KW-1185">Reference proteome</keyword>
<dbReference type="InterPro" id="IPR035513">
    <property type="entry name" value="Invertase/methylesterase_inhib"/>
</dbReference>
<dbReference type="OrthoDB" id="685889at2759"/>
<sequence>MVRSAVALAAAFALAVATTVVDATVDATCKSAAAGDSRVNLQLCLSQLGHHRESPDADTWGLAKVASLVGVNSADLAADDIKTLEVSHPSPALAQCAKLYAGVGLAFASAQDEINKRAYAAGKQRLAEAISLTKQCDAAFANAKAAVPQPLAQRNADSVQIAIIATAITNLIKQ</sequence>
<evidence type="ECO:0000256" key="1">
    <source>
        <dbReference type="ARBA" id="ARBA00022729"/>
    </source>
</evidence>
<reference evidence="6" key="1">
    <citation type="submission" date="2020-10" db="EMBL/GenBank/DDBJ databases">
        <authorList>
            <person name="Han B."/>
            <person name="Lu T."/>
            <person name="Zhao Q."/>
            <person name="Huang X."/>
            <person name="Zhao Y."/>
        </authorList>
    </citation>
    <scope>NUCLEOTIDE SEQUENCE</scope>
</reference>
<evidence type="ECO:0000256" key="4">
    <source>
        <dbReference type="SAM" id="SignalP"/>
    </source>
</evidence>
<comment type="caution">
    <text evidence="6">The sequence shown here is derived from an EMBL/GenBank/DDBJ whole genome shotgun (WGS) entry which is preliminary data.</text>
</comment>
<dbReference type="PANTHER" id="PTHR35357:SF7">
    <property type="entry name" value="PECTINESTERASE INHIBITOR 12"/>
    <property type="match status" value="1"/>
</dbReference>
<protein>
    <recommendedName>
        <fullName evidence="5">Pectinesterase inhibitor domain-containing protein</fullName>
    </recommendedName>
</protein>
<dbReference type="Pfam" id="PF04043">
    <property type="entry name" value="PMEI"/>
    <property type="match status" value="1"/>
</dbReference>
<feature type="chain" id="PRO_5032818909" description="Pectinesterase inhibitor domain-containing protein" evidence="4">
    <location>
        <begin position="24"/>
        <end position="174"/>
    </location>
</feature>
<organism evidence="6 7">
    <name type="scientific">Miscanthus lutarioriparius</name>
    <dbReference type="NCBI Taxonomy" id="422564"/>
    <lineage>
        <taxon>Eukaryota</taxon>
        <taxon>Viridiplantae</taxon>
        <taxon>Streptophyta</taxon>
        <taxon>Embryophyta</taxon>
        <taxon>Tracheophyta</taxon>
        <taxon>Spermatophyta</taxon>
        <taxon>Magnoliopsida</taxon>
        <taxon>Liliopsida</taxon>
        <taxon>Poales</taxon>
        <taxon>Poaceae</taxon>
        <taxon>PACMAD clade</taxon>
        <taxon>Panicoideae</taxon>
        <taxon>Andropogonodae</taxon>
        <taxon>Andropogoneae</taxon>
        <taxon>Saccharinae</taxon>
        <taxon>Miscanthus</taxon>
    </lineage>
</organism>
<dbReference type="Proteomes" id="UP000604825">
    <property type="component" value="Unassembled WGS sequence"/>
</dbReference>
<proteinExistence type="inferred from homology"/>
<dbReference type="Gene3D" id="1.20.140.40">
    <property type="entry name" value="Invertase/pectin methylesterase inhibitor family protein"/>
    <property type="match status" value="1"/>
</dbReference>
<feature type="signal peptide" evidence="4">
    <location>
        <begin position="1"/>
        <end position="23"/>
    </location>
</feature>
<dbReference type="SUPFAM" id="SSF101148">
    <property type="entry name" value="Plant invertase/pectin methylesterase inhibitor"/>
    <property type="match status" value="1"/>
</dbReference>
<evidence type="ECO:0000313" key="7">
    <source>
        <dbReference type="Proteomes" id="UP000604825"/>
    </source>
</evidence>
<dbReference type="AlphaFoldDB" id="A0A811SL44"/>
<name>A0A811SL44_9POAL</name>